<evidence type="ECO:0000313" key="3">
    <source>
        <dbReference type="Proteomes" id="UP000615446"/>
    </source>
</evidence>
<feature type="chain" id="PRO_5034049046" evidence="1">
    <location>
        <begin position="24"/>
        <end position="71"/>
    </location>
</feature>
<protein>
    <submittedName>
        <fullName evidence="2">Uncharacterized protein</fullName>
    </submittedName>
</protein>
<gene>
    <name evidence="2" type="ORF">RCL2_002734200</name>
</gene>
<organism evidence="2 3">
    <name type="scientific">Rhizophagus clarus</name>
    <dbReference type="NCBI Taxonomy" id="94130"/>
    <lineage>
        <taxon>Eukaryota</taxon>
        <taxon>Fungi</taxon>
        <taxon>Fungi incertae sedis</taxon>
        <taxon>Mucoromycota</taxon>
        <taxon>Glomeromycotina</taxon>
        <taxon>Glomeromycetes</taxon>
        <taxon>Glomerales</taxon>
        <taxon>Glomeraceae</taxon>
        <taxon>Rhizophagus</taxon>
    </lineage>
</organism>
<dbReference type="AlphaFoldDB" id="A0A8H3MAU5"/>
<accession>A0A8H3MAU5</accession>
<dbReference type="EMBL" id="BLAL01000295">
    <property type="protein sequence ID" value="GET00902.1"/>
    <property type="molecule type" value="Genomic_DNA"/>
</dbReference>
<proteinExistence type="predicted"/>
<keyword evidence="1" id="KW-0732">Signal</keyword>
<evidence type="ECO:0000256" key="1">
    <source>
        <dbReference type="SAM" id="SignalP"/>
    </source>
</evidence>
<sequence>MKLFTFTLIALFLTLCLISMINGSQINSLNSNNGIIKRDDSSTKLFRLIKRCRGCGSGRSANRPSPGHSGA</sequence>
<comment type="caution">
    <text evidence="2">The sequence shown here is derived from an EMBL/GenBank/DDBJ whole genome shotgun (WGS) entry which is preliminary data.</text>
</comment>
<feature type="signal peptide" evidence="1">
    <location>
        <begin position="1"/>
        <end position="23"/>
    </location>
</feature>
<reference evidence="2" key="1">
    <citation type="submission" date="2019-10" db="EMBL/GenBank/DDBJ databases">
        <title>Conservation and host-specific expression of non-tandemly repeated heterogenous ribosome RNA gene in arbuscular mycorrhizal fungi.</title>
        <authorList>
            <person name="Maeda T."/>
            <person name="Kobayashi Y."/>
            <person name="Nakagawa T."/>
            <person name="Ezawa T."/>
            <person name="Yamaguchi K."/>
            <person name="Bino T."/>
            <person name="Nishimoto Y."/>
            <person name="Shigenobu S."/>
            <person name="Kawaguchi M."/>
        </authorList>
    </citation>
    <scope>NUCLEOTIDE SEQUENCE</scope>
    <source>
        <strain evidence="2">HR1</strain>
    </source>
</reference>
<dbReference type="Proteomes" id="UP000615446">
    <property type="component" value="Unassembled WGS sequence"/>
</dbReference>
<name>A0A8H3MAU5_9GLOM</name>
<evidence type="ECO:0000313" key="2">
    <source>
        <dbReference type="EMBL" id="GET00902.1"/>
    </source>
</evidence>